<gene>
    <name evidence="2" type="primary">LOC117646830</name>
</gene>
<proteinExistence type="predicted"/>
<evidence type="ECO:0000313" key="1">
    <source>
        <dbReference type="Proteomes" id="UP000515158"/>
    </source>
</evidence>
<dbReference type="KEGG" id="tpal:117646830"/>
<dbReference type="RefSeq" id="XP_034243973.1">
    <property type="nucleotide sequence ID" value="XM_034388082.1"/>
</dbReference>
<dbReference type="GeneID" id="117646830"/>
<dbReference type="OrthoDB" id="6343426at2759"/>
<accession>A0A6P8YV59</accession>
<keyword evidence="1" id="KW-1185">Reference proteome</keyword>
<name>A0A6P8YV59_THRPL</name>
<protein>
    <submittedName>
        <fullName evidence="2">Uncharacterized protein LOC117646830</fullName>
    </submittedName>
</protein>
<organism evidence="2">
    <name type="scientific">Thrips palmi</name>
    <name type="common">Melon thrips</name>
    <dbReference type="NCBI Taxonomy" id="161013"/>
    <lineage>
        <taxon>Eukaryota</taxon>
        <taxon>Metazoa</taxon>
        <taxon>Ecdysozoa</taxon>
        <taxon>Arthropoda</taxon>
        <taxon>Hexapoda</taxon>
        <taxon>Insecta</taxon>
        <taxon>Pterygota</taxon>
        <taxon>Neoptera</taxon>
        <taxon>Paraneoptera</taxon>
        <taxon>Thysanoptera</taxon>
        <taxon>Terebrantia</taxon>
        <taxon>Thripoidea</taxon>
        <taxon>Thripidae</taxon>
        <taxon>Thrips</taxon>
    </lineage>
</organism>
<sequence>MATGHSHQSVQYHNYKTIVGSVSAVLNRYKAVLEFQDSGAKQRALLKVEKLHCKPELNPDGAEYPINYFVNVGTCVKCLCHKFDETGEHRCGWYVADVLSVGLSLTDPKLLMGLCPLMINRVGMVSQLDKRQGIISLVDEYDHQHDILFLASKFYISGKRINVKQALNSVLVLNDKLYFDAVPVDLEENDNRFSWFATVAWKHKKPDIDYDNSVTGDDPHLSTIKTINQNPKSQFLRGKGQILRILNHEYGVALGVVNSKGNHWQSILFHRSNASLFKFKLKNADLQQVFKKGDKIRFIAAAAPAGFNTQWVASYVGIDVCGSAKSLANGAVIDIEASDGNFKNKCTTPGHKNQ</sequence>
<dbReference type="AlphaFoldDB" id="A0A6P8YV59"/>
<evidence type="ECO:0000313" key="2">
    <source>
        <dbReference type="RefSeq" id="XP_034243973.1"/>
    </source>
</evidence>
<reference evidence="2" key="1">
    <citation type="submission" date="2025-08" db="UniProtKB">
        <authorList>
            <consortium name="RefSeq"/>
        </authorList>
    </citation>
    <scope>IDENTIFICATION</scope>
    <source>
        <tissue evidence="2">Total insect</tissue>
    </source>
</reference>
<dbReference type="InParanoid" id="A0A6P8YV59"/>
<dbReference type="Proteomes" id="UP000515158">
    <property type="component" value="Unplaced"/>
</dbReference>